<gene>
    <name evidence="1" type="ORF">SAMN06265364_1902</name>
</gene>
<evidence type="ECO:0000313" key="1">
    <source>
        <dbReference type="EMBL" id="SNS23406.1"/>
    </source>
</evidence>
<dbReference type="Pfam" id="PF15560">
    <property type="entry name" value="Imm12"/>
    <property type="match status" value="1"/>
</dbReference>
<protein>
    <submittedName>
        <fullName evidence="1">Immunity protein 12</fullName>
    </submittedName>
</protein>
<keyword evidence="2" id="KW-1185">Reference proteome</keyword>
<name>A0A2K9HDW6_9BACT</name>
<dbReference type="RefSeq" id="WP_089367370.1">
    <property type="nucleotide sequence ID" value="NZ_CP023863.1"/>
</dbReference>
<dbReference type="GeneID" id="94027827"/>
<dbReference type="AlphaFoldDB" id="A0A2K9HDW6"/>
<accession>A0A2K9HDW6</accession>
<sequence>MEIIVSSVIGGQIVSEVGMEKKIHQIIIKVRKSLKEQFVNKSFEGLAKIKINLYISGDLSEYCSKSGITKHQYFQKKNEFITEFCVDRYYWNSEPKLDTKKKFLLFLESSLIDLGVLIKEKLESKGYNFDCEMFTETAFKGSSVKCVDAYHAMHIALM</sequence>
<dbReference type="OrthoDB" id="1071920at2"/>
<dbReference type="InterPro" id="IPR029088">
    <property type="entry name" value="Imm12"/>
</dbReference>
<dbReference type="EMBL" id="FZNZ01000090">
    <property type="protein sequence ID" value="SNS23406.1"/>
    <property type="molecule type" value="Genomic_DNA"/>
</dbReference>
<dbReference type="Proteomes" id="UP000198427">
    <property type="component" value="Unassembled WGS sequence"/>
</dbReference>
<evidence type="ECO:0000313" key="2">
    <source>
        <dbReference type="Proteomes" id="UP000198427"/>
    </source>
</evidence>
<reference evidence="1 2" key="1">
    <citation type="submission" date="2017-06" db="EMBL/GenBank/DDBJ databases">
        <authorList>
            <person name="Varghese N."/>
            <person name="Submissions S."/>
        </authorList>
    </citation>
    <scope>NUCLEOTIDE SEQUENCE [LARGE SCALE GENOMIC DNA]</scope>
    <source>
        <strain evidence="1 2">DSM 26989</strain>
    </source>
</reference>
<organism evidence="1 2">
    <name type="scientific">Prevotella jejuni</name>
    <dbReference type="NCBI Taxonomy" id="1177574"/>
    <lineage>
        <taxon>Bacteria</taxon>
        <taxon>Pseudomonadati</taxon>
        <taxon>Bacteroidota</taxon>
        <taxon>Bacteroidia</taxon>
        <taxon>Bacteroidales</taxon>
        <taxon>Prevotellaceae</taxon>
        <taxon>Prevotella</taxon>
    </lineage>
</organism>
<dbReference type="KEGG" id="pje:CRM71_00010"/>
<proteinExistence type="predicted"/>
<comment type="caution">
    <text evidence="1">The sequence shown here is derived from an EMBL/GenBank/DDBJ whole genome shotgun (WGS) entry which is preliminary data.</text>
</comment>